<sequence>MEKQKILIVEDNKSLAKLIAKKLSLALDMEVDTAFTLAEAKLFLKGYKYFVTVLDVNLPDAPDGEVIDYALKNKNHVLVLSANIDKDFRQKMLEKNIIDYVNKSGMNDIEYIINTIKRLRQNQQHKILVVDDSLVFRNQMKTMLENHFFNVITVAHGEEALGILNVNPDISLVLTDYNMPVMNGLELTKEIRKTYPKDQLSVVALSGNDSDDINALFLKNGANDYIKKPFSKEEFSCRITNSIEALENIQMITQYANRDHLTGLYNKRNFYNLMNEFLEDIQEDEIKLAIALIDIDNFKHLNDTYGSEVGDKVLVALGNILQSGTNASDIVARISEEDFCVVLKDIDRDTAADIYEAIRSEVELATIKIDKEKSIKFTISLGATLYNTDESIEENLNEADMLLYKAKHSGKNLLVFE</sequence>
<dbReference type="SMART" id="SM00448">
    <property type="entry name" value="REC"/>
    <property type="match status" value="2"/>
</dbReference>
<gene>
    <name evidence="6" type="ORF">FJR03_01895</name>
</gene>
<evidence type="ECO:0000256" key="1">
    <source>
        <dbReference type="ARBA" id="ARBA00012528"/>
    </source>
</evidence>
<dbReference type="InterPro" id="IPR043128">
    <property type="entry name" value="Rev_trsase/Diguanyl_cyclase"/>
</dbReference>
<feature type="domain" description="GGDEF" evidence="5">
    <location>
        <begin position="286"/>
        <end position="417"/>
    </location>
</feature>
<dbReference type="EC" id="2.7.7.65" evidence="1"/>
<name>A0A7M1AT16_9BACT</name>
<feature type="domain" description="Response regulatory" evidence="4">
    <location>
        <begin position="5"/>
        <end position="118"/>
    </location>
</feature>
<organism evidence="6 7">
    <name type="scientific">Sulfurimonas marina</name>
    <dbReference type="NCBI Taxonomy" id="2590551"/>
    <lineage>
        <taxon>Bacteria</taxon>
        <taxon>Pseudomonadati</taxon>
        <taxon>Campylobacterota</taxon>
        <taxon>Epsilonproteobacteria</taxon>
        <taxon>Campylobacterales</taxon>
        <taxon>Sulfurimonadaceae</taxon>
        <taxon>Sulfurimonas</taxon>
    </lineage>
</organism>
<dbReference type="GO" id="GO:1902201">
    <property type="term" value="P:negative regulation of bacterial-type flagellum-dependent cell motility"/>
    <property type="evidence" value="ECO:0007669"/>
    <property type="project" value="TreeGrafter"/>
</dbReference>
<evidence type="ECO:0000259" key="4">
    <source>
        <dbReference type="PROSITE" id="PS50110"/>
    </source>
</evidence>
<dbReference type="SUPFAM" id="SSF55073">
    <property type="entry name" value="Nucleotide cyclase"/>
    <property type="match status" value="1"/>
</dbReference>
<dbReference type="KEGG" id="smax:FJR03_01895"/>
<dbReference type="InterPro" id="IPR050469">
    <property type="entry name" value="Diguanylate_Cyclase"/>
</dbReference>
<reference evidence="6 7" key="1">
    <citation type="submission" date="2019-06" db="EMBL/GenBank/DDBJ databases">
        <title>Sulfurimonas gotlandica sp. nov., a chemoautotrophic and psychrotolerant epsilonproteobacterium isolated from a pelagic redoxcline, and an emended description of the genus Sulfurimonas.</title>
        <authorList>
            <person name="Wang S."/>
            <person name="Jiang L."/>
            <person name="Shao Z."/>
        </authorList>
    </citation>
    <scope>NUCLEOTIDE SEQUENCE [LARGE SCALE GENOMIC DNA]</scope>
    <source>
        <strain evidence="6 7">B2</strain>
    </source>
</reference>
<feature type="modified residue" description="4-aspartylphosphate" evidence="3">
    <location>
        <position position="55"/>
    </location>
</feature>
<dbReference type="PANTHER" id="PTHR45138">
    <property type="entry name" value="REGULATORY COMPONENTS OF SENSORY TRANSDUCTION SYSTEM"/>
    <property type="match status" value="1"/>
</dbReference>
<evidence type="ECO:0000256" key="3">
    <source>
        <dbReference type="PROSITE-ProRule" id="PRU00169"/>
    </source>
</evidence>
<comment type="catalytic activity">
    <reaction evidence="2">
        <text>2 GTP = 3',3'-c-di-GMP + 2 diphosphate</text>
        <dbReference type="Rhea" id="RHEA:24898"/>
        <dbReference type="ChEBI" id="CHEBI:33019"/>
        <dbReference type="ChEBI" id="CHEBI:37565"/>
        <dbReference type="ChEBI" id="CHEBI:58805"/>
        <dbReference type="EC" id="2.7.7.65"/>
    </reaction>
</comment>
<dbReference type="AlphaFoldDB" id="A0A7M1AT16"/>
<dbReference type="Proteomes" id="UP000593910">
    <property type="component" value="Chromosome"/>
</dbReference>
<dbReference type="Gene3D" id="3.40.50.2300">
    <property type="match status" value="2"/>
</dbReference>
<feature type="modified residue" description="4-aspartylphosphate" evidence="3">
    <location>
        <position position="176"/>
    </location>
</feature>
<dbReference type="InterPro" id="IPR029787">
    <property type="entry name" value="Nucleotide_cyclase"/>
</dbReference>
<dbReference type="Pfam" id="PF00072">
    <property type="entry name" value="Response_reg"/>
    <property type="match status" value="2"/>
</dbReference>
<dbReference type="SUPFAM" id="SSF52172">
    <property type="entry name" value="CheY-like"/>
    <property type="match status" value="2"/>
</dbReference>
<dbReference type="InterPro" id="IPR011006">
    <property type="entry name" value="CheY-like_superfamily"/>
</dbReference>
<dbReference type="GO" id="GO:0052621">
    <property type="term" value="F:diguanylate cyclase activity"/>
    <property type="evidence" value="ECO:0007669"/>
    <property type="project" value="UniProtKB-EC"/>
</dbReference>
<protein>
    <recommendedName>
        <fullName evidence="1">diguanylate cyclase</fullName>
        <ecNumber evidence="1">2.7.7.65</ecNumber>
    </recommendedName>
</protein>
<proteinExistence type="predicted"/>
<keyword evidence="7" id="KW-1185">Reference proteome</keyword>
<dbReference type="PANTHER" id="PTHR45138:SF9">
    <property type="entry name" value="DIGUANYLATE CYCLASE DGCM-RELATED"/>
    <property type="match status" value="1"/>
</dbReference>
<evidence type="ECO:0000313" key="7">
    <source>
        <dbReference type="Proteomes" id="UP000593910"/>
    </source>
</evidence>
<keyword evidence="3" id="KW-0597">Phosphoprotein</keyword>
<evidence type="ECO:0000259" key="5">
    <source>
        <dbReference type="PROSITE" id="PS50887"/>
    </source>
</evidence>
<dbReference type="Pfam" id="PF00990">
    <property type="entry name" value="GGDEF"/>
    <property type="match status" value="1"/>
</dbReference>
<dbReference type="PROSITE" id="PS50887">
    <property type="entry name" value="GGDEF"/>
    <property type="match status" value="1"/>
</dbReference>
<dbReference type="GO" id="GO:0005886">
    <property type="term" value="C:plasma membrane"/>
    <property type="evidence" value="ECO:0007669"/>
    <property type="project" value="TreeGrafter"/>
</dbReference>
<dbReference type="EMBL" id="CP041165">
    <property type="protein sequence ID" value="QOP40559.1"/>
    <property type="molecule type" value="Genomic_DNA"/>
</dbReference>
<dbReference type="SMART" id="SM00267">
    <property type="entry name" value="GGDEF"/>
    <property type="match status" value="1"/>
</dbReference>
<dbReference type="GO" id="GO:0043709">
    <property type="term" value="P:cell adhesion involved in single-species biofilm formation"/>
    <property type="evidence" value="ECO:0007669"/>
    <property type="project" value="TreeGrafter"/>
</dbReference>
<dbReference type="GO" id="GO:0000160">
    <property type="term" value="P:phosphorelay signal transduction system"/>
    <property type="evidence" value="ECO:0007669"/>
    <property type="project" value="InterPro"/>
</dbReference>
<dbReference type="InterPro" id="IPR001789">
    <property type="entry name" value="Sig_transdc_resp-reg_receiver"/>
</dbReference>
<dbReference type="RefSeq" id="WP_193113979.1">
    <property type="nucleotide sequence ID" value="NZ_CP041165.1"/>
</dbReference>
<accession>A0A7M1AT16</accession>
<dbReference type="PROSITE" id="PS50110">
    <property type="entry name" value="RESPONSE_REGULATORY"/>
    <property type="match status" value="2"/>
</dbReference>
<evidence type="ECO:0000256" key="2">
    <source>
        <dbReference type="ARBA" id="ARBA00034247"/>
    </source>
</evidence>
<dbReference type="CDD" id="cd01949">
    <property type="entry name" value="GGDEF"/>
    <property type="match status" value="1"/>
</dbReference>
<evidence type="ECO:0000313" key="6">
    <source>
        <dbReference type="EMBL" id="QOP40559.1"/>
    </source>
</evidence>
<dbReference type="Gene3D" id="3.30.70.270">
    <property type="match status" value="1"/>
</dbReference>
<dbReference type="NCBIfam" id="TIGR00254">
    <property type="entry name" value="GGDEF"/>
    <property type="match status" value="1"/>
</dbReference>
<feature type="domain" description="Response regulatory" evidence="4">
    <location>
        <begin position="126"/>
        <end position="243"/>
    </location>
</feature>
<dbReference type="InterPro" id="IPR000160">
    <property type="entry name" value="GGDEF_dom"/>
</dbReference>